<protein>
    <submittedName>
        <fullName evidence="6">LysR family transcriptional regulator</fullName>
    </submittedName>
</protein>
<dbReference type="Proteomes" id="UP000297445">
    <property type="component" value="Unassembled WGS sequence"/>
</dbReference>
<dbReference type="GO" id="GO:0003677">
    <property type="term" value="F:DNA binding"/>
    <property type="evidence" value="ECO:0007669"/>
    <property type="project" value="UniProtKB-KW"/>
</dbReference>
<proteinExistence type="inferred from homology"/>
<dbReference type="EMBL" id="SNSA01000002">
    <property type="protein sequence ID" value="TEU29126.1"/>
    <property type="molecule type" value="Genomic_DNA"/>
</dbReference>
<dbReference type="PANTHER" id="PTHR30537">
    <property type="entry name" value="HTH-TYPE TRANSCRIPTIONAL REGULATOR"/>
    <property type="match status" value="1"/>
</dbReference>
<dbReference type="Pfam" id="PF03466">
    <property type="entry name" value="LysR_substrate"/>
    <property type="match status" value="1"/>
</dbReference>
<dbReference type="AlphaFoldDB" id="A0A5E9PUD8"/>
<dbReference type="GO" id="GO:0003700">
    <property type="term" value="F:DNA-binding transcription factor activity"/>
    <property type="evidence" value="ECO:0007669"/>
    <property type="project" value="InterPro"/>
</dbReference>
<keyword evidence="4" id="KW-0804">Transcription</keyword>
<dbReference type="RefSeq" id="WP_134261995.1">
    <property type="nucleotide sequence ID" value="NZ_JBDKZE010000001.1"/>
</dbReference>
<dbReference type="PROSITE" id="PS50931">
    <property type="entry name" value="HTH_LYSR"/>
    <property type="match status" value="1"/>
</dbReference>
<dbReference type="PANTHER" id="PTHR30537:SF5">
    <property type="entry name" value="HTH-TYPE TRANSCRIPTIONAL ACTIVATOR TTDR-RELATED"/>
    <property type="match status" value="1"/>
</dbReference>
<dbReference type="SUPFAM" id="SSF46785">
    <property type="entry name" value="Winged helix' DNA-binding domain"/>
    <property type="match status" value="1"/>
</dbReference>
<dbReference type="Gene3D" id="1.10.10.10">
    <property type="entry name" value="Winged helix-like DNA-binding domain superfamily/Winged helix DNA-binding domain"/>
    <property type="match status" value="1"/>
</dbReference>
<dbReference type="InterPro" id="IPR058163">
    <property type="entry name" value="LysR-type_TF_proteobact-type"/>
</dbReference>
<dbReference type="Gene3D" id="3.40.190.290">
    <property type="match status" value="1"/>
</dbReference>
<dbReference type="InterPro" id="IPR036388">
    <property type="entry name" value="WH-like_DNA-bd_sf"/>
</dbReference>
<evidence type="ECO:0000256" key="2">
    <source>
        <dbReference type="ARBA" id="ARBA00023015"/>
    </source>
</evidence>
<organism evidence="6 7">
    <name type="scientific">Acinetobacter seifertii</name>
    <dbReference type="NCBI Taxonomy" id="1530123"/>
    <lineage>
        <taxon>Bacteria</taxon>
        <taxon>Pseudomonadati</taxon>
        <taxon>Pseudomonadota</taxon>
        <taxon>Gammaproteobacteria</taxon>
        <taxon>Moraxellales</taxon>
        <taxon>Moraxellaceae</taxon>
        <taxon>Acinetobacter</taxon>
        <taxon>Acinetobacter calcoaceticus/baumannii complex</taxon>
    </lineage>
</organism>
<comment type="caution">
    <text evidence="6">The sequence shown here is derived from an EMBL/GenBank/DDBJ whole genome shotgun (WGS) entry which is preliminary data.</text>
</comment>
<dbReference type="InterPro" id="IPR000847">
    <property type="entry name" value="LysR_HTH_N"/>
</dbReference>
<keyword evidence="2" id="KW-0805">Transcription regulation</keyword>
<sequence>MAQQLKRMMFSSVELFCLVAENESFSKAALHAGVSPAAVSRSIARLEKHLATPLFMRTTRQVRLTPQGKMYFEECKQALNQILEAEQQLKNQKQQPSGLIRISIPTPYGHYRILPLLAKFSRQYPAIEVDVQLTNKNVDFIAEGYDLAIRGRQFADSNLIARQLEQAELIVVASPEYLKNFGTPQTLDDLQNHQCIQFVLPSTGKNVPWLFNSNHQTIEYQSTGKIRCLDDILGTVTLAKHSAGLLQTYRFIVEKELKNRELLEVLTKFSGTSRPFSLLYPHKKHESFHIRVLIDFLIQELRPQTDLI</sequence>
<dbReference type="Pfam" id="PF00126">
    <property type="entry name" value="HTH_1"/>
    <property type="match status" value="1"/>
</dbReference>
<evidence type="ECO:0000313" key="7">
    <source>
        <dbReference type="Proteomes" id="UP000297445"/>
    </source>
</evidence>
<dbReference type="CDD" id="cd08422">
    <property type="entry name" value="PBP2_CrgA_like"/>
    <property type="match status" value="1"/>
</dbReference>
<dbReference type="FunFam" id="1.10.10.10:FF:000001">
    <property type="entry name" value="LysR family transcriptional regulator"/>
    <property type="match status" value="1"/>
</dbReference>
<reference evidence="6 7" key="1">
    <citation type="submission" date="2019-03" db="EMBL/GenBank/DDBJ databases">
        <title>Draft genome sequence of an environmental Acinetobacter seifertii from Brazil.</title>
        <authorList>
            <person name="Furlan J.P.R."/>
            <person name="Stehling E.G."/>
        </authorList>
    </citation>
    <scope>NUCLEOTIDE SEQUENCE [LARGE SCALE GENOMIC DNA]</scope>
    <source>
        <strain evidence="6 7">SAb133</strain>
    </source>
</reference>
<feature type="domain" description="HTH lysR-type" evidence="5">
    <location>
        <begin position="8"/>
        <end position="65"/>
    </location>
</feature>
<dbReference type="InterPro" id="IPR005119">
    <property type="entry name" value="LysR_subst-bd"/>
</dbReference>
<evidence type="ECO:0000256" key="1">
    <source>
        <dbReference type="ARBA" id="ARBA00009437"/>
    </source>
</evidence>
<evidence type="ECO:0000256" key="3">
    <source>
        <dbReference type="ARBA" id="ARBA00023125"/>
    </source>
</evidence>
<evidence type="ECO:0000259" key="5">
    <source>
        <dbReference type="PROSITE" id="PS50931"/>
    </source>
</evidence>
<dbReference type="SUPFAM" id="SSF53850">
    <property type="entry name" value="Periplasmic binding protein-like II"/>
    <property type="match status" value="1"/>
</dbReference>
<name>A0A5E9PUD8_9GAMM</name>
<dbReference type="InterPro" id="IPR036390">
    <property type="entry name" value="WH_DNA-bd_sf"/>
</dbReference>
<evidence type="ECO:0000313" key="6">
    <source>
        <dbReference type="EMBL" id="TEU29126.1"/>
    </source>
</evidence>
<comment type="similarity">
    <text evidence="1">Belongs to the LysR transcriptional regulatory family.</text>
</comment>
<keyword evidence="3" id="KW-0238">DNA-binding</keyword>
<accession>A0A5E9PUD8</accession>
<gene>
    <name evidence="6" type="ORF">E2R16_05295</name>
</gene>
<evidence type="ECO:0000256" key="4">
    <source>
        <dbReference type="ARBA" id="ARBA00023163"/>
    </source>
</evidence>